<evidence type="ECO:0000256" key="1">
    <source>
        <dbReference type="SAM" id="SignalP"/>
    </source>
</evidence>
<dbReference type="Proteomes" id="UP001321749">
    <property type="component" value="Unassembled WGS sequence"/>
</dbReference>
<name>A0AAV9HUI4_9PEZI</name>
<keyword evidence="1" id="KW-0732">Signal</keyword>
<evidence type="ECO:0008006" key="4">
    <source>
        <dbReference type="Google" id="ProtNLM"/>
    </source>
</evidence>
<proteinExistence type="predicted"/>
<evidence type="ECO:0000313" key="3">
    <source>
        <dbReference type="Proteomes" id="UP001321749"/>
    </source>
</evidence>
<evidence type="ECO:0000313" key="2">
    <source>
        <dbReference type="EMBL" id="KAK4464018.1"/>
    </source>
</evidence>
<feature type="signal peptide" evidence="1">
    <location>
        <begin position="1"/>
        <end position="22"/>
    </location>
</feature>
<reference evidence="2" key="2">
    <citation type="submission" date="2023-06" db="EMBL/GenBank/DDBJ databases">
        <authorList>
            <consortium name="Lawrence Berkeley National Laboratory"/>
            <person name="Mondo S.J."/>
            <person name="Hensen N."/>
            <person name="Bonometti L."/>
            <person name="Westerberg I."/>
            <person name="Brannstrom I.O."/>
            <person name="Guillou S."/>
            <person name="Cros-Aarteil S."/>
            <person name="Calhoun S."/>
            <person name="Haridas S."/>
            <person name="Kuo A."/>
            <person name="Pangilinan J."/>
            <person name="Riley R."/>
            <person name="Labutti K."/>
            <person name="Andreopoulos B."/>
            <person name="Lipzen A."/>
            <person name="Chen C."/>
            <person name="Yanf M."/>
            <person name="Daum C."/>
            <person name="Ng V."/>
            <person name="Clum A."/>
            <person name="Steindorff A."/>
            <person name="Ohm R."/>
            <person name="Martin F."/>
            <person name="Silar P."/>
            <person name="Natvig D."/>
            <person name="Lalanne C."/>
            <person name="Gautier V."/>
            <person name="Ament-Velasquez S.L."/>
            <person name="Kruys A."/>
            <person name="Hutchinson M.I."/>
            <person name="Powell A.J."/>
            <person name="Barry K."/>
            <person name="Miller A.N."/>
            <person name="Grigoriev I.V."/>
            <person name="Debuchy R."/>
            <person name="Gladieux P."/>
            <person name="Thoren M.H."/>
            <person name="Johannesson H."/>
        </authorList>
    </citation>
    <scope>NUCLEOTIDE SEQUENCE</scope>
    <source>
        <strain evidence="2">PSN324</strain>
    </source>
</reference>
<organism evidence="2 3">
    <name type="scientific">Cladorrhinum samala</name>
    <dbReference type="NCBI Taxonomy" id="585594"/>
    <lineage>
        <taxon>Eukaryota</taxon>
        <taxon>Fungi</taxon>
        <taxon>Dikarya</taxon>
        <taxon>Ascomycota</taxon>
        <taxon>Pezizomycotina</taxon>
        <taxon>Sordariomycetes</taxon>
        <taxon>Sordariomycetidae</taxon>
        <taxon>Sordariales</taxon>
        <taxon>Podosporaceae</taxon>
        <taxon>Cladorrhinum</taxon>
    </lineage>
</organism>
<dbReference type="AlphaFoldDB" id="A0AAV9HUI4"/>
<comment type="caution">
    <text evidence="2">The sequence shown here is derived from an EMBL/GenBank/DDBJ whole genome shotgun (WGS) entry which is preliminary data.</text>
</comment>
<reference evidence="2" key="1">
    <citation type="journal article" date="2023" name="Mol. Phylogenet. Evol.">
        <title>Genome-scale phylogeny and comparative genomics of the fungal order Sordariales.</title>
        <authorList>
            <person name="Hensen N."/>
            <person name="Bonometti L."/>
            <person name="Westerberg I."/>
            <person name="Brannstrom I.O."/>
            <person name="Guillou S."/>
            <person name="Cros-Aarteil S."/>
            <person name="Calhoun S."/>
            <person name="Haridas S."/>
            <person name="Kuo A."/>
            <person name="Mondo S."/>
            <person name="Pangilinan J."/>
            <person name="Riley R."/>
            <person name="LaButti K."/>
            <person name="Andreopoulos B."/>
            <person name="Lipzen A."/>
            <person name="Chen C."/>
            <person name="Yan M."/>
            <person name="Daum C."/>
            <person name="Ng V."/>
            <person name="Clum A."/>
            <person name="Steindorff A."/>
            <person name="Ohm R.A."/>
            <person name="Martin F."/>
            <person name="Silar P."/>
            <person name="Natvig D.O."/>
            <person name="Lalanne C."/>
            <person name="Gautier V."/>
            <person name="Ament-Velasquez S.L."/>
            <person name="Kruys A."/>
            <person name="Hutchinson M.I."/>
            <person name="Powell A.J."/>
            <person name="Barry K."/>
            <person name="Miller A.N."/>
            <person name="Grigoriev I.V."/>
            <person name="Debuchy R."/>
            <person name="Gladieux P."/>
            <person name="Hiltunen Thoren M."/>
            <person name="Johannesson H."/>
        </authorList>
    </citation>
    <scope>NUCLEOTIDE SEQUENCE</scope>
    <source>
        <strain evidence="2">PSN324</strain>
    </source>
</reference>
<gene>
    <name evidence="2" type="ORF">QBC42DRAFT_264143</name>
</gene>
<sequence>MQFSLSVPLLVLMISSFRKQDADESQHFPGSTFFLSFLNYPVSVSDHIFIKAETCLEGTLRGTGIIINFVLLIVSSSI</sequence>
<keyword evidence="3" id="KW-1185">Reference proteome</keyword>
<feature type="chain" id="PRO_5043743035" description="Secreted protein" evidence="1">
    <location>
        <begin position="23"/>
        <end position="78"/>
    </location>
</feature>
<protein>
    <recommendedName>
        <fullName evidence="4">Secreted protein</fullName>
    </recommendedName>
</protein>
<accession>A0AAV9HUI4</accession>
<dbReference type="EMBL" id="MU864952">
    <property type="protein sequence ID" value="KAK4464018.1"/>
    <property type="molecule type" value="Genomic_DNA"/>
</dbReference>